<dbReference type="InterPro" id="IPR013766">
    <property type="entry name" value="Thioredoxin_domain"/>
</dbReference>
<evidence type="ECO:0000259" key="1">
    <source>
        <dbReference type="PROSITE" id="PS51352"/>
    </source>
</evidence>
<proteinExistence type="predicted"/>
<dbReference type="EMBL" id="WLZY01000005">
    <property type="protein sequence ID" value="NDL58411.1"/>
    <property type="molecule type" value="Genomic_DNA"/>
</dbReference>
<organism evidence="2 3">
    <name type="scientific">Phytoactinopolyspora mesophila</name>
    <dbReference type="NCBI Taxonomy" id="2650750"/>
    <lineage>
        <taxon>Bacteria</taxon>
        <taxon>Bacillati</taxon>
        <taxon>Actinomycetota</taxon>
        <taxon>Actinomycetes</taxon>
        <taxon>Jiangellales</taxon>
        <taxon>Jiangellaceae</taxon>
        <taxon>Phytoactinopolyspora</taxon>
    </lineage>
</organism>
<evidence type="ECO:0000313" key="3">
    <source>
        <dbReference type="Proteomes" id="UP000460435"/>
    </source>
</evidence>
<reference evidence="2 3" key="1">
    <citation type="submission" date="2019-11" db="EMBL/GenBank/DDBJ databases">
        <authorList>
            <person name="Li X.-J."/>
            <person name="Feng X.-M."/>
        </authorList>
    </citation>
    <scope>NUCLEOTIDE SEQUENCE [LARGE SCALE GENOMIC DNA]</scope>
    <source>
        <strain evidence="2 3">XMNu-373</strain>
    </source>
</reference>
<dbReference type="AlphaFoldDB" id="A0A7K3M522"/>
<dbReference type="RefSeq" id="WP_162451121.1">
    <property type="nucleotide sequence ID" value="NZ_WLZY01000005.1"/>
</dbReference>
<dbReference type="InterPro" id="IPR036249">
    <property type="entry name" value="Thioredoxin-like_sf"/>
</dbReference>
<dbReference type="Proteomes" id="UP000460435">
    <property type="component" value="Unassembled WGS sequence"/>
</dbReference>
<sequence length="137" mass="14374">MTGLVVVVAVLALATAFGLWRRRSDGTMRAVPEVSDAEPDLSEQLGGDLGDRATLVQFSTAFCQPCRAVRGTLSHVAGTERGVEHIEVDAESNLDLVRRLGIARTPTTLVLDGAGRVVGRATGVPSLDDVRASLPPA</sequence>
<dbReference type="SUPFAM" id="SSF52833">
    <property type="entry name" value="Thioredoxin-like"/>
    <property type="match status" value="1"/>
</dbReference>
<gene>
    <name evidence="2" type="ORF">F7O44_15185</name>
</gene>
<evidence type="ECO:0000313" key="2">
    <source>
        <dbReference type="EMBL" id="NDL58411.1"/>
    </source>
</evidence>
<comment type="caution">
    <text evidence="2">The sequence shown here is derived from an EMBL/GenBank/DDBJ whole genome shotgun (WGS) entry which is preliminary data.</text>
</comment>
<feature type="domain" description="Thioredoxin" evidence="1">
    <location>
        <begin position="8"/>
        <end position="137"/>
    </location>
</feature>
<keyword evidence="3" id="KW-1185">Reference proteome</keyword>
<accession>A0A7K3M522</accession>
<dbReference type="Gene3D" id="3.40.30.10">
    <property type="entry name" value="Glutaredoxin"/>
    <property type="match status" value="1"/>
</dbReference>
<dbReference type="CDD" id="cd02947">
    <property type="entry name" value="TRX_family"/>
    <property type="match status" value="1"/>
</dbReference>
<dbReference type="Pfam" id="PF00085">
    <property type="entry name" value="Thioredoxin"/>
    <property type="match status" value="1"/>
</dbReference>
<protein>
    <submittedName>
        <fullName evidence="2">Thioredoxin</fullName>
    </submittedName>
</protein>
<name>A0A7K3M522_9ACTN</name>
<dbReference type="PROSITE" id="PS51352">
    <property type="entry name" value="THIOREDOXIN_2"/>
    <property type="match status" value="1"/>
</dbReference>